<keyword evidence="4" id="KW-1185">Reference proteome</keyword>
<gene>
    <name evidence="3" type="ORF">TrCOL_g11578</name>
</gene>
<evidence type="ECO:0000313" key="3">
    <source>
        <dbReference type="EMBL" id="GMI33537.1"/>
    </source>
</evidence>
<dbReference type="GO" id="GO:0003677">
    <property type="term" value="F:DNA binding"/>
    <property type="evidence" value="ECO:0007669"/>
    <property type="project" value="UniProtKB-UniRule"/>
</dbReference>
<dbReference type="EMBL" id="BRYA01000033">
    <property type="protein sequence ID" value="GMI33537.1"/>
    <property type="molecule type" value="Genomic_DNA"/>
</dbReference>
<dbReference type="SUPFAM" id="SSF47095">
    <property type="entry name" value="HMG-box"/>
    <property type="match status" value="1"/>
</dbReference>
<evidence type="ECO:0000259" key="2">
    <source>
        <dbReference type="PROSITE" id="PS50118"/>
    </source>
</evidence>
<keyword evidence="1" id="KW-0238">DNA-binding</keyword>
<proteinExistence type="predicted"/>
<feature type="domain" description="HMG box" evidence="2">
    <location>
        <begin position="429"/>
        <end position="494"/>
    </location>
</feature>
<dbReference type="SMART" id="SM00398">
    <property type="entry name" value="HMG"/>
    <property type="match status" value="1"/>
</dbReference>
<dbReference type="PROSITE" id="PS50118">
    <property type="entry name" value="HMG_BOX_2"/>
    <property type="match status" value="1"/>
</dbReference>
<dbReference type="PANTHER" id="PTHR37066">
    <property type="entry name" value="HELICASE-ASSOCIATED"/>
    <property type="match status" value="1"/>
</dbReference>
<dbReference type="InterPro" id="IPR009071">
    <property type="entry name" value="HMG_box_dom"/>
</dbReference>
<dbReference type="Pfam" id="PF09011">
    <property type="entry name" value="HMG_box_2"/>
    <property type="match status" value="1"/>
</dbReference>
<accession>A0A9W7L6G2</accession>
<dbReference type="GO" id="GO:0005634">
    <property type="term" value="C:nucleus"/>
    <property type="evidence" value="ECO:0007669"/>
    <property type="project" value="UniProtKB-UniRule"/>
</dbReference>
<comment type="caution">
    <text evidence="3">The sequence shown here is derived from an EMBL/GenBank/DDBJ whole genome shotgun (WGS) entry which is preliminary data.</text>
</comment>
<keyword evidence="1" id="KW-0539">Nucleus</keyword>
<dbReference type="AlphaFoldDB" id="A0A9W7L6G2"/>
<feature type="DNA-binding region" description="HMG box" evidence="1">
    <location>
        <begin position="429"/>
        <end position="494"/>
    </location>
</feature>
<protein>
    <recommendedName>
        <fullName evidence="2">HMG box domain-containing protein</fullName>
    </recommendedName>
</protein>
<dbReference type="OrthoDB" id="70932at2759"/>
<evidence type="ECO:0000256" key="1">
    <source>
        <dbReference type="PROSITE-ProRule" id="PRU00267"/>
    </source>
</evidence>
<dbReference type="PANTHER" id="PTHR37066:SF1">
    <property type="entry name" value="LNS2_PITP DOMAIN-CONTAINING PROTEIN"/>
    <property type="match status" value="1"/>
</dbReference>
<dbReference type="Proteomes" id="UP001165065">
    <property type="component" value="Unassembled WGS sequence"/>
</dbReference>
<name>A0A9W7L6G2_9STRA</name>
<sequence length="503" mass="57171">MVVNEGRNKGRNKGCLGFSTNIRTIPAIHHVHYSNNYIGENNNNNSYNNDVRDKSFEFEDLFLQLDLESRSTSRSSPQHPLDSPYSGINNLLTYSDALSALTMYHGVCGNLIIPRSHPLSKVVYNFGWWKSHVLGHPSRVLELNELGFIWGRLQSPWNLIVESLLCYKSVHGHLDVPTDYVVNSKYKPCPDYPVATWGVELGVICNNIRSRNFYIGGASGPERVEQLVNMGFVFDKSEALFDKLLRAAKEYKVRQGGNIRTLRVPQKFVVPEGGKDGWPEDLGGFRLGEKLTAVRQKGLYVKKSASRRLALEDIGFQWSGNNSLGWLSVIHAAAIYSRLHDRVLDVPDNFVVPKREGGEGEEWPWPEHLEGLKLGLRLKRIRLNGDHLKGENAKGRKMQLDALGFVWYRGRKRGRPSVNLDECKTTGQPKGKRNAFSFFRSSYAKERKERGEGSTTSKEVGEIWRGMKEEDKTKWEELAREDKERYEREMADNKATLSVGAPM</sequence>
<reference evidence="4" key="1">
    <citation type="journal article" date="2023" name="Commun. Biol.">
        <title>Genome analysis of Parmales, the sister group of diatoms, reveals the evolutionary specialization of diatoms from phago-mixotrophs to photoautotrophs.</title>
        <authorList>
            <person name="Ban H."/>
            <person name="Sato S."/>
            <person name="Yoshikawa S."/>
            <person name="Yamada K."/>
            <person name="Nakamura Y."/>
            <person name="Ichinomiya M."/>
            <person name="Sato N."/>
            <person name="Blanc-Mathieu R."/>
            <person name="Endo H."/>
            <person name="Kuwata A."/>
            <person name="Ogata H."/>
        </authorList>
    </citation>
    <scope>NUCLEOTIDE SEQUENCE [LARGE SCALE GENOMIC DNA]</scope>
</reference>
<dbReference type="Gene3D" id="1.10.30.10">
    <property type="entry name" value="High mobility group box domain"/>
    <property type="match status" value="1"/>
</dbReference>
<organism evidence="3 4">
    <name type="scientific">Triparma columacea</name>
    <dbReference type="NCBI Taxonomy" id="722753"/>
    <lineage>
        <taxon>Eukaryota</taxon>
        <taxon>Sar</taxon>
        <taxon>Stramenopiles</taxon>
        <taxon>Ochrophyta</taxon>
        <taxon>Bolidophyceae</taxon>
        <taxon>Parmales</taxon>
        <taxon>Triparmaceae</taxon>
        <taxon>Triparma</taxon>
    </lineage>
</organism>
<dbReference type="InterPro" id="IPR036910">
    <property type="entry name" value="HMG_box_dom_sf"/>
</dbReference>
<evidence type="ECO:0000313" key="4">
    <source>
        <dbReference type="Proteomes" id="UP001165065"/>
    </source>
</evidence>